<proteinExistence type="predicted"/>
<dbReference type="InterPro" id="IPR036390">
    <property type="entry name" value="WH_DNA-bd_sf"/>
</dbReference>
<dbReference type="Proteomes" id="UP000192393">
    <property type="component" value="Unassembled WGS sequence"/>
</dbReference>
<dbReference type="Pfam" id="PF01475">
    <property type="entry name" value="FUR"/>
    <property type="match status" value="1"/>
</dbReference>
<comment type="cofactor">
    <cofactor evidence="1">
        <name>Zn(2+)</name>
        <dbReference type="ChEBI" id="CHEBI:29105"/>
    </cofactor>
    <text evidence="1">Binds 1 zinc ion per subunit.</text>
</comment>
<dbReference type="SUPFAM" id="SSF46785">
    <property type="entry name" value="Winged helix' DNA-binding domain"/>
    <property type="match status" value="1"/>
</dbReference>
<dbReference type="OrthoDB" id="594893at2"/>
<dbReference type="STRING" id="1434700.SAMN06296427_101292"/>
<dbReference type="EMBL" id="FWXS01000001">
    <property type="protein sequence ID" value="SMC34506.1"/>
    <property type="molecule type" value="Genomic_DNA"/>
</dbReference>
<name>A0A1W1YED4_9FLAO</name>
<keyword evidence="3" id="KW-1185">Reference proteome</keyword>
<evidence type="ECO:0000313" key="2">
    <source>
        <dbReference type="EMBL" id="SMC34506.1"/>
    </source>
</evidence>
<feature type="binding site" evidence="1">
    <location>
        <position position="132"/>
    </location>
    <ligand>
        <name>Zn(2+)</name>
        <dbReference type="ChEBI" id="CHEBI:29105"/>
    </ligand>
</feature>
<dbReference type="RefSeq" id="WP_084015542.1">
    <property type="nucleotide sequence ID" value="NZ_FWXS01000001.1"/>
</dbReference>
<dbReference type="InterPro" id="IPR036388">
    <property type="entry name" value="WH-like_DNA-bd_sf"/>
</dbReference>
<dbReference type="GO" id="GO:1900376">
    <property type="term" value="P:regulation of secondary metabolite biosynthetic process"/>
    <property type="evidence" value="ECO:0007669"/>
    <property type="project" value="TreeGrafter"/>
</dbReference>
<feature type="binding site" evidence="1">
    <location>
        <position position="135"/>
    </location>
    <ligand>
        <name>Zn(2+)</name>
        <dbReference type="ChEBI" id="CHEBI:29105"/>
    </ligand>
</feature>
<dbReference type="GO" id="GO:0008270">
    <property type="term" value="F:zinc ion binding"/>
    <property type="evidence" value="ECO:0007669"/>
    <property type="project" value="TreeGrafter"/>
</dbReference>
<dbReference type="GO" id="GO:0000976">
    <property type="term" value="F:transcription cis-regulatory region binding"/>
    <property type="evidence" value="ECO:0007669"/>
    <property type="project" value="TreeGrafter"/>
</dbReference>
<reference evidence="2 3" key="1">
    <citation type="submission" date="2017-04" db="EMBL/GenBank/DDBJ databases">
        <authorList>
            <person name="Afonso C.L."/>
            <person name="Miller P.J."/>
            <person name="Scott M.A."/>
            <person name="Spackman E."/>
            <person name="Goraichik I."/>
            <person name="Dimitrov K.M."/>
            <person name="Suarez D.L."/>
            <person name="Swayne D.E."/>
        </authorList>
    </citation>
    <scope>NUCLEOTIDE SEQUENCE [LARGE SCALE GENOMIC DNA]</scope>
    <source>
        <strain evidence="2 3">CGMCC 1.12708</strain>
    </source>
</reference>
<dbReference type="GO" id="GO:0045892">
    <property type="term" value="P:negative regulation of DNA-templated transcription"/>
    <property type="evidence" value="ECO:0007669"/>
    <property type="project" value="TreeGrafter"/>
</dbReference>
<dbReference type="AlphaFoldDB" id="A0A1W1YED4"/>
<dbReference type="Gene3D" id="1.10.10.10">
    <property type="entry name" value="Winged helix-like DNA-binding domain superfamily/Winged helix DNA-binding domain"/>
    <property type="match status" value="1"/>
</dbReference>
<feature type="binding site" evidence="1">
    <location>
        <position position="99"/>
    </location>
    <ligand>
        <name>Zn(2+)</name>
        <dbReference type="ChEBI" id="CHEBI:29105"/>
    </ligand>
</feature>
<dbReference type="GO" id="GO:0003700">
    <property type="term" value="F:DNA-binding transcription factor activity"/>
    <property type="evidence" value="ECO:0007669"/>
    <property type="project" value="InterPro"/>
</dbReference>
<organism evidence="2 3">
    <name type="scientific">Moheibacter sediminis</name>
    <dbReference type="NCBI Taxonomy" id="1434700"/>
    <lineage>
        <taxon>Bacteria</taxon>
        <taxon>Pseudomonadati</taxon>
        <taxon>Bacteroidota</taxon>
        <taxon>Flavobacteriia</taxon>
        <taxon>Flavobacteriales</taxon>
        <taxon>Weeksellaceae</taxon>
        <taxon>Moheibacter</taxon>
    </lineage>
</organism>
<protein>
    <submittedName>
        <fullName evidence="2">Fur family transcriptional regulator, ferric uptake regulator</fullName>
    </submittedName>
</protein>
<sequence length="137" mass="15697">MKPELEKKLKSRDIHPTAMRILVLDELEKSDSALSLNELETHFDQADKTTIYRTLKTFQKHKLVHSIEDGTGSVKYALCDEDCECMPEQSHAHFHCNKCSVTFCMKEFHLPKISLPKNFKAQENSLVIKGLCDKCSV</sequence>
<accession>A0A1W1YED4</accession>
<keyword evidence="1" id="KW-0479">Metal-binding</keyword>
<evidence type="ECO:0000313" key="3">
    <source>
        <dbReference type="Proteomes" id="UP000192393"/>
    </source>
</evidence>
<dbReference type="InterPro" id="IPR002481">
    <property type="entry name" value="FUR"/>
</dbReference>
<keyword evidence="1" id="KW-0862">Zinc</keyword>
<gene>
    <name evidence="2" type="ORF">SAMN06296427_101292</name>
</gene>
<evidence type="ECO:0000256" key="1">
    <source>
        <dbReference type="PIRSR" id="PIRSR602481-1"/>
    </source>
</evidence>
<dbReference type="PANTHER" id="PTHR33202:SF22">
    <property type="entry name" value="HYDROGEN PEROXIDE SENSITIVE REPRESSOR"/>
    <property type="match status" value="1"/>
</dbReference>
<feature type="binding site" evidence="1">
    <location>
        <position position="96"/>
    </location>
    <ligand>
        <name>Zn(2+)</name>
        <dbReference type="ChEBI" id="CHEBI:29105"/>
    </ligand>
</feature>
<dbReference type="PANTHER" id="PTHR33202">
    <property type="entry name" value="ZINC UPTAKE REGULATION PROTEIN"/>
    <property type="match status" value="1"/>
</dbReference>